<evidence type="ECO:0008006" key="4">
    <source>
        <dbReference type="Google" id="ProtNLM"/>
    </source>
</evidence>
<comment type="caution">
    <text evidence="2">The sequence shown here is derived from an EMBL/GenBank/DDBJ whole genome shotgun (WGS) entry which is preliminary data.</text>
</comment>
<feature type="transmembrane region" description="Helical" evidence="1">
    <location>
        <begin position="6"/>
        <end position="23"/>
    </location>
</feature>
<evidence type="ECO:0000313" key="2">
    <source>
        <dbReference type="EMBL" id="MBF6357928.1"/>
    </source>
</evidence>
<dbReference type="Proteomes" id="UP000707731">
    <property type="component" value="Unassembled WGS sequence"/>
</dbReference>
<proteinExistence type="predicted"/>
<keyword evidence="1" id="KW-0472">Membrane</keyword>
<sequence length="215" mass="24199">MTQWLPVFGSLIVAGAALVGFLVNNATNRRAIDAADERHQQTLEEARTAAEAALDAGERREHDRWRHEAVVAAVSSVLETSNSVRQQLWSCHRWEVDDDFELERAGHDIHEALWGCNGTINRLRLLATPKIPNQCEDLVSTLGAARNITLQYLKLQLDDEATSEEFTEINSLWEKAIRKAIEQERALVNATRTELGIEPLKDVAKPEREQVLDKA</sequence>
<protein>
    <recommendedName>
        <fullName evidence="4">Secreted protein</fullName>
    </recommendedName>
</protein>
<dbReference type="EMBL" id="JADLQN010000008">
    <property type="protein sequence ID" value="MBF6357928.1"/>
    <property type="molecule type" value="Genomic_DNA"/>
</dbReference>
<keyword evidence="1" id="KW-0812">Transmembrane</keyword>
<dbReference type="RefSeq" id="WP_195004773.1">
    <property type="nucleotide sequence ID" value="NZ_JADLQN010000008.1"/>
</dbReference>
<accession>A0ABS0DMJ4</accession>
<keyword evidence="3" id="KW-1185">Reference proteome</keyword>
<reference evidence="2 3" key="1">
    <citation type="submission" date="2020-10" db="EMBL/GenBank/DDBJ databases">
        <title>Identification of Nocardia species via Next-generation sequencing and recognition of intraspecies genetic diversity.</title>
        <authorList>
            <person name="Li P."/>
            <person name="Li P."/>
            <person name="Lu B."/>
        </authorList>
    </citation>
    <scope>NUCLEOTIDE SEQUENCE [LARGE SCALE GENOMIC DNA]</scope>
    <source>
        <strain evidence="2 3">BJ06-0143</strain>
    </source>
</reference>
<keyword evidence="1" id="KW-1133">Transmembrane helix</keyword>
<evidence type="ECO:0000256" key="1">
    <source>
        <dbReference type="SAM" id="Phobius"/>
    </source>
</evidence>
<gene>
    <name evidence="2" type="ORF">IU449_25865</name>
</gene>
<name>A0ABS0DMJ4_9NOCA</name>
<organism evidence="2 3">
    <name type="scientific">Nocardia higoensis</name>
    <dbReference type="NCBI Taxonomy" id="228599"/>
    <lineage>
        <taxon>Bacteria</taxon>
        <taxon>Bacillati</taxon>
        <taxon>Actinomycetota</taxon>
        <taxon>Actinomycetes</taxon>
        <taxon>Mycobacteriales</taxon>
        <taxon>Nocardiaceae</taxon>
        <taxon>Nocardia</taxon>
    </lineage>
</organism>
<evidence type="ECO:0000313" key="3">
    <source>
        <dbReference type="Proteomes" id="UP000707731"/>
    </source>
</evidence>